<dbReference type="PANTHER" id="PTHR43179:SF12">
    <property type="entry name" value="GALACTOFURANOSYLTRANSFERASE GLFT2"/>
    <property type="match status" value="1"/>
</dbReference>
<protein>
    <submittedName>
        <fullName evidence="5">GT2 family glycosyltransferase</fullName>
    </submittedName>
</protein>
<dbReference type="RefSeq" id="WP_170163794.1">
    <property type="nucleotide sequence ID" value="NZ_REFR01000012.1"/>
</dbReference>
<feature type="domain" description="Glycosyltransferase 2-like" evidence="4">
    <location>
        <begin position="8"/>
        <end position="134"/>
    </location>
</feature>
<dbReference type="EMBL" id="REFR01000012">
    <property type="protein sequence ID" value="RMB04765.1"/>
    <property type="molecule type" value="Genomic_DNA"/>
</dbReference>
<dbReference type="Pfam" id="PF00535">
    <property type="entry name" value="Glycos_transf_2"/>
    <property type="match status" value="1"/>
</dbReference>
<name>A0A3M0C7B8_9PROT</name>
<dbReference type="InterPro" id="IPR001173">
    <property type="entry name" value="Glyco_trans_2-like"/>
</dbReference>
<evidence type="ECO:0000256" key="2">
    <source>
        <dbReference type="ARBA" id="ARBA00022676"/>
    </source>
</evidence>
<organism evidence="5 6">
    <name type="scientific">Eilatimonas milleporae</name>
    <dbReference type="NCBI Taxonomy" id="911205"/>
    <lineage>
        <taxon>Bacteria</taxon>
        <taxon>Pseudomonadati</taxon>
        <taxon>Pseudomonadota</taxon>
        <taxon>Alphaproteobacteria</taxon>
        <taxon>Kordiimonadales</taxon>
        <taxon>Kordiimonadaceae</taxon>
        <taxon>Eilatimonas</taxon>
    </lineage>
</organism>
<dbReference type="InParanoid" id="A0A3M0C7B8"/>
<reference evidence="5 6" key="1">
    <citation type="submission" date="2018-10" db="EMBL/GenBank/DDBJ databases">
        <title>Genomic Encyclopedia of Archaeal and Bacterial Type Strains, Phase II (KMG-II): from individual species to whole genera.</title>
        <authorList>
            <person name="Goeker M."/>
        </authorList>
    </citation>
    <scope>NUCLEOTIDE SEQUENCE [LARGE SCALE GENOMIC DNA]</scope>
    <source>
        <strain evidence="5 6">DSM 25217</strain>
    </source>
</reference>
<sequence>MTYKITAAICTYNRYPYLEKAIASLANQNFDPDTYEILVVDNTNDETITGNFWDRLTRPKQLRVLYSHPPGLSRARNLVVREASAPYVCFLDDDAIASPDWLKTLFDFFEAEQGAGVVGGPVHPIWPTYEPDWLPPETKGALTILDLGADTRILEPHEYVCGANIAFRIAALNPADSFDERVGRIGSVSLLSNEEIIVQKQLEAAGWTRGYCAHASVRHHVDENRLSRSWFRSRMAWQAVSEVLSHDEHPYAYGWALNSLLSAAKSLGGAELLQQVFEDANGAALDEQLSLIRHLVGILLFSNQLPAENRETFAGSLNQLAVQEDKTRKQADDKTYRRRPDILSLPALPHIFTEFRESHPYMYDAYALSGKTSYIPFEEKAWQRPVYKSLRTLSDSLHAGHKTLTFLTLDPFLQPWQIEGFFSFVTQQTVAVCGFQHRMPTHTGPRFDHLTRKTLLRLEKVFVYSHDLKDSLEDKYDIPNIVYIPAHSITYAYNRTVFTRDRLNIPDDHSVFSMMGEMRTGKGVELLLEAIPLITRDCQKRMTFIFAGKGVVVSKQEIEDALSDTACNALIFVGDTKTNNFRYLNSKFYGDLINITDLGLLLYQHDQRYCKSGLINQYTGARKTIVATRNSFVGDEVVAHDLGYVLETETPQALAKLLERCADERKSFHQSDKYQEIHRQSTPAYVAKALIDELDTL</sequence>
<dbReference type="SUPFAM" id="SSF53756">
    <property type="entry name" value="UDP-Glycosyltransferase/glycogen phosphorylase"/>
    <property type="match status" value="1"/>
</dbReference>
<keyword evidence="3 5" id="KW-0808">Transferase</keyword>
<dbReference type="CDD" id="cd00761">
    <property type="entry name" value="Glyco_tranf_GTA_type"/>
    <property type="match status" value="1"/>
</dbReference>
<dbReference type="InterPro" id="IPR029044">
    <property type="entry name" value="Nucleotide-diphossugar_trans"/>
</dbReference>
<proteinExistence type="inferred from homology"/>
<evidence type="ECO:0000256" key="1">
    <source>
        <dbReference type="ARBA" id="ARBA00006739"/>
    </source>
</evidence>
<dbReference type="Proteomes" id="UP000271227">
    <property type="component" value="Unassembled WGS sequence"/>
</dbReference>
<comment type="similarity">
    <text evidence="1">Belongs to the glycosyltransferase 2 family.</text>
</comment>
<dbReference type="AlphaFoldDB" id="A0A3M0C7B8"/>
<dbReference type="Gene3D" id="3.90.550.10">
    <property type="entry name" value="Spore Coat Polysaccharide Biosynthesis Protein SpsA, Chain A"/>
    <property type="match status" value="1"/>
</dbReference>
<keyword evidence="6" id="KW-1185">Reference proteome</keyword>
<keyword evidence="2" id="KW-0328">Glycosyltransferase</keyword>
<evidence type="ECO:0000313" key="5">
    <source>
        <dbReference type="EMBL" id="RMB04765.1"/>
    </source>
</evidence>
<gene>
    <name evidence="5" type="ORF">BXY39_2329</name>
</gene>
<dbReference type="GO" id="GO:0016757">
    <property type="term" value="F:glycosyltransferase activity"/>
    <property type="evidence" value="ECO:0007669"/>
    <property type="project" value="UniProtKB-KW"/>
</dbReference>
<evidence type="ECO:0000256" key="3">
    <source>
        <dbReference type="ARBA" id="ARBA00022679"/>
    </source>
</evidence>
<evidence type="ECO:0000259" key="4">
    <source>
        <dbReference type="Pfam" id="PF00535"/>
    </source>
</evidence>
<evidence type="ECO:0000313" key="6">
    <source>
        <dbReference type="Proteomes" id="UP000271227"/>
    </source>
</evidence>
<comment type="caution">
    <text evidence="5">The sequence shown here is derived from an EMBL/GenBank/DDBJ whole genome shotgun (WGS) entry which is preliminary data.</text>
</comment>
<dbReference type="Gene3D" id="3.40.50.2000">
    <property type="entry name" value="Glycogen Phosphorylase B"/>
    <property type="match status" value="1"/>
</dbReference>
<accession>A0A3M0C7B8</accession>
<dbReference type="PANTHER" id="PTHR43179">
    <property type="entry name" value="RHAMNOSYLTRANSFERASE WBBL"/>
    <property type="match status" value="1"/>
</dbReference>
<dbReference type="SUPFAM" id="SSF53448">
    <property type="entry name" value="Nucleotide-diphospho-sugar transferases"/>
    <property type="match status" value="1"/>
</dbReference>